<evidence type="ECO:0000256" key="5">
    <source>
        <dbReference type="ARBA" id="ARBA00022759"/>
    </source>
</evidence>
<keyword evidence="5" id="KW-0255">Endonuclease</keyword>
<evidence type="ECO:0000313" key="14">
    <source>
        <dbReference type="Proteomes" id="UP000024635"/>
    </source>
</evidence>
<dbReference type="Gene3D" id="3.10.10.10">
    <property type="entry name" value="HIV Type 1 Reverse Transcriptase, subunit A, domain 1"/>
    <property type="match status" value="1"/>
</dbReference>
<dbReference type="Proteomes" id="UP000024635">
    <property type="component" value="Unassembled WGS sequence"/>
</dbReference>
<protein>
    <recommendedName>
        <fullName evidence="1">RNA-directed DNA polymerase</fullName>
        <ecNumber evidence="1">2.7.7.49</ecNumber>
    </recommendedName>
</protein>
<dbReference type="EC" id="2.7.7.49" evidence="1"/>
<dbReference type="InterPro" id="IPR021109">
    <property type="entry name" value="Peptidase_aspartic_dom_sf"/>
</dbReference>
<dbReference type="FunFam" id="3.30.70.270:FF:000020">
    <property type="entry name" value="Transposon Tf2-6 polyprotein-like Protein"/>
    <property type="match status" value="1"/>
</dbReference>
<dbReference type="Pfam" id="PF00665">
    <property type="entry name" value="rve"/>
    <property type="match status" value="1"/>
</dbReference>
<dbReference type="CDD" id="cd09274">
    <property type="entry name" value="RNase_HI_RT_Ty3"/>
    <property type="match status" value="1"/>
</dbReference>
<keyword evidence="6" id="KW-0378">Hydrolase</keyword>
<dbReference type="InterPro" id="IPR001995">
    <property type="entry name" value="Peptidase_A2_cat"/>
</dbReference>
<dbReference type="Gene3D" id="2.40.70.10">
    <property type="entry name" value="Acid Proteases"/>
    <property type="match status" value="1"/>
</dbReference>
<dbReference type="Gene3D" id="3.30.420.10">
    <property type="entry name" value="Ribonuclease H-like superfamily/Ribonuclease H"/>
    <property type="match status" value="1"/>
</dbReference>
<name>A0A016RZP3_9BILA</name>
<dbReference type="Pfam" id="PF17919">
    <property type="entry name" value="RT_RNaseH_2"/>
    <property type="match status" value="1"/>
</dbReference>
<dbReference type="Gene3D" id="3.30.70.270">
    <property type="match status" value="2"/>
</dbReference>
<dbReference type="Pfam" id="PF17921">
    <property type="entry name" value="Integrase_H2C2"/>
    <property type="match status" value="1"/>
</dbReference>
<dbReference type="InterPro" id="IPR055510">
    <property type="entry name" value="DUF7083"/>
</dbReference>
<organism evidence="13 14">
    <name type="scientific">Ancylostoma ceylanicum</name>
    <dbReference type="NCBI Taxonomy" id="53326"/>
    <lineage>
        <taxon>Eukaryota</taxon>
        <taxon>Metazoa</taxon>
        <taxon>Ecdysozoa</taxon>
        <taxon>Nematoda</taxon>
        <taxon>Chromadorea</taxon>
        <taxon>Rhabditida</taxon>
        <taxon>Rhabditina</taxon>
        <taxon>Rhabditomorpha</taxon>
        <taxon>Strongyloidea</taxon>
        <taxon>Ancylostomatidae</taxon>
        <taxon>Ancylostomatinae</taxon>
        <taxon>Ancylostoma</taxon>
    </lineage>
</organism>
<dbReference type="GO" id="GO:0042575">
    <property type="term" value="C:DNA polymerase complex"/>
    <property type="evidence" value="ECO:0007669"/>
    <property type="project" value="UniProtKB-ARBA"/>
</dbReference>
<accession>A0A016RZP3</accession>
<dbReference type="SUPFAM" id="SSF53098">
    <property type="entry name" value="Ribonuclease H-like"/>
    <property type="match status" value="1"/>
</dbReference>
<reference evidence="14" key="1">
    <citation type="journal article" date="2015" name="Nat. Genet.">
        <title>The genome and transcriptome of the zoonotic hookworm Ancylostoma ceylanicum identify infection-specific gene families.</title>
        <authorList>
            <person name="Schwarz E.M."/>
            <person name="Hu Y."/>
            <person name="Antoshechkin I."/>
            <person name="Miller M.M."/>
            <person name="Sternberg P.W."/>
            <person name="Aroian R.V."/>
        </authorList>
    </citation>
    <scope>NUCLEOTIDE SEQUENCE</scope>
    <source>
        <strain evidence="14">HY135</strain>
    </source>
</reference>
<dbReference type="GO" id="GO:0006508">
    <property type="term" value="P:proteolysis"/>
    <property type="evidence" value="ECO:0007669"/>
    <property type="project" value="InterPro"/>
</dbReference>
<evidence type="ECO:0000256" key="8">
    <source>
        <dbReference type="ARBA" id="ARBA00023268"/>
    </source>
</evidence>
<dbReference type="CDD" id="cd01647">
    <property type="entry name" value="RT_LTR"/>
    <property type="match status" value="1"/>
</dbReference>
<dbReference type="InterPro" id="IPR050951">
    <property type="entry name" value="Retrovirus_Pol_polyprotein"/>
</dbReference>
<dbReference type="STRING" id="53326.A0A016RZP3"/>
<feature type="region of interest" description="Disordered" evidence="9">
    <location>
        <begin position="305"/>
        <end position="329"/>
    </location>
</feature>
<keyword evidence="2" id="KW-0808">Transferase</keyword>
<dbReference type="Gene3D" id="1.10.340.70">
    <property type="match status" value="1"/>
</dbReference>
<evidence type="ECO:0000256" key="9">
    <source>
        <dbReference type="SAM" id="MobiDB-lite"/>
    </source>
</evidence>
<dbReference type="InterPro" id="IPR041588">
    <property type="entry name" value="Integrase_H2C2"/>
</dbReference>
<dbReference type="PANTHER" id="PTHR37984:SF5">
    <property type="entry name" value="PROTEIN NYNRIN-LIKE"/>
    <property type="match status" value="1"/>
</dbReference>
<dbReference type="FunFam" id="3.10.20.370:FF:000001">
    <property type="entry name" value="Retrovirus-related Pol polyprotein from transposon 17.6-like protein"/>
    <property type="match status" value="1"/>
</dbReference>
<dbReference type="PROSITE" id="PS50878">
    <property type="entry name" value="RT_POL"/>
    <property type="match status" value="1"/>
</dbReference>
<dbReference type="FunFam" id="3.30.420.10:FF:000131">
    <property type="entry name" value="Protein CBG26278"/>
    <property type="match status" value="1"/>
</dbReference>
<feature type="compositionally biased region" description="Polar residues" evidence="9">
    <location>
        <begin position="1355"/>
        <end position="1378"/>
    </location>
</feature>
<keyword evidence="7" id="KW-0695">RNA-directed DNA polymerase</keyword>
<dbReference type="SUPFAM" id="SSF56672">
    <property type="entry name" value="DNA/RNA polymerases"/>
    <property type="match status" value="1"/>
</dbReference>
<keyword evidence="8" id="KW-0511">Multifunctional enzyme</keyword>
<evidence type="ECO:0000256" key="1">
    <source>
        <dbReference type="ARBA" id="ARBA00012493"/>
    </source>
</evidence>
<dbReference type="InterPro" id="IPR000477">
    <property type="entry name" value="RT_dom"/>
</dbReference>
<dbReference type="GO" id="GO:0015074">
    <property type="term" value="P:DNA integration"/>
    <property type="evidence" value="ECO:0007669"/>
    <property type="project" value="InterPro"/>
</dbReference>
<keyword evidence="4" id="KW-0540">Nuclease</keyword>
<evidence type="ECO:0000256" key="7">
    <source>
        <dbReference type="ARBA" id="ARBA00022918"/>
    </source>
</evidence>
<feature type="domain" description="Peptidase A2" evidence="10">
    <location>
        <begin position="359"/>
        <end position="435"/>
    </location>
</feature>
<dbReference type="PROSITE" id="PS50994">
    <property type="entry name" value="INTEGRASE"/>
    <property type="match status" value="1"/>
</dbReference>
<keyword evidence="14" id="KW-1185">Reference proteome</keyword>
<evidence type="ECO:0000256" key="2">
    <source>
        <dbReference type="ARBA" id="ARBA00022679"/>
    </source>
</evidence>
<dbReference type="InterPro" id="IPR043502">
    <property type="entry name" value="DNA/RNA_pol_sf"/>
</dbReference>
<evidence type="ECO:0000256" key="3">
    <source>
        <dbReference type="ARBA" id="ARBA00022695"/>
    </source>
</evidence>
<dbReference type="InterPro" id="IPR012337">
    <property type="entry name" value="RNaseH-like_sf"/>
</dbReference>
<dbReference type="Pfam" id="PF23309">
    <property type="entry name" value="DUF7083"/>
    <property type="match status" value="1"/>
</dbReference>
<proteinExistence type="predicted"/>
<evidence type="ECO:0000259" key="12">
    <source>
        <dbReference type="PROSITE" id="PS50994"/>
    </source>
</evidence>
<dbReference type="InterPro" id="IPR036397">
    <property type="entry name" value="RNaseH_sf"/>
</dbReference>
<dbReference type="OrthoDB" id="5854149at2759"/>
<dbReference type="GO" id="GO:0003676">
    <property type="term" value="F:nucleic acid binding"/>
    <property type="evidence" value="ECO:0007669"/>
    <property type="project" value="InterPro"/>
</dbReference>
<dbReference type="GO" id="GO:0004190">
    <property type="term" value="F:aspartic-type endopeptidase activity"/>
    <property type="evidence" value="ECO:0007669"/>
    <property type="project" value="InterPro"/>
</dbReference>
<evidence type="ECO:0000313" key="13">
    <source>
        <dbReference type="EMBL" id="EYB83756.1"/>
    </source>
</evidence>
<evidence type="ECO:0000259" key="11">
    <source>
        <dbReference type="PROSITE" id="PS50878"/>
    </source>
</evidence>
<feature type="compositionally biased region" description="Basic residues" evidence="9">
    <location>
        <begin position="309"/>
        <end position="318"/>
    </location>
</feature>
<dbReference type="GO" id="GO:0003964">
    <property type="term" value="F:RNA-directed DNA polymerase activity"/>
    <property type="evidence" value="ECO:0007669"/>
    <property type="project" value="UniProtKB-KW"/>
</dbReference>
<evidence type="ECO:0000256" key="4">
    <source>
        <dbReference type="ARBA" id="ARBA00022722"/>
    </source>
</evidence>
<dbReference type="GO" id="GO:0004519">
    <property type="term" value="F:endonuclease activity"/>
    <property type="evidence" value="ECO:0007669"/>
    <property type="project" value="UniProtKB-KW"/>
</dbReference>
<comment type="caution">
    <text evidence="13">The sequence shown here is derived from an EMBL/GenBank/DDBJ whole genome shotgun (WGS) entry which is preliminary data.</text>
</comment>
<dbReference type="InterPro" id="IPR001584">
    <property type="entry name" value="Integrase_cat-core"/>
</dbReference>
<evidence type="ECO:0000256" key="6">
    <source>
        <dbReference type="ARBA" id="ARBA00022801"/>
    </source>
</evidence>
<dbReference type="PANTHER" id="PTHR37984">
    <property type="entry name" value="PROTEIN CBG26694"/>
    <property type="match status" value="1"/>
</dbReference>
<dbReference type="InterPro" id="IPR043128">
    <property type="entry name" value="Rev_trsase/Diguanyl_cyclase"/>
</dbReference>
<dbReference type="SUPFAM" id="SSF50630">
    <property type="entry name" value="Acid proteases"/>
    <property type="match status" value="1"/>
</dbReference>
<dbReference type="FunFam" id="1.10.340.70:FF:000003">
    <property type="entry name" value="Protein CBG25708"/>
    <property type="match status" value="1"/>
</dbReference>
<keyword evidence="3" id="KW-0548">Nucleotidyltransferase</keyword>
<dbReference type="PROSITE" id="PS50175">
    <property type="entry name" value="ASP_PROT_RETROV"/>
    <property type="match status" value="1"/>
</dbReference>
<dbReference type="InterPro" id="IPR041577">
    <property type="entry name" value="RT_RNaseH_2"/>
</dbReference>
<feature type="region of interest" description="Disordered" evidence="9">
    <location>
        <begin position="1354"/>
        <end position="1409"/>
    </location>
</feature>
<feature type="domain" description="Integrase catalytic" evidence="12">
    <location>
        <begin position="1087"/>
        <end position="1240"/>
    </location>
</feature>
<sequence>MRSQEEEATKESDEELTMISEEQFQRLLAALTHSTPATDPAKKFDTLAGRIVQFCYDPEADLTFEAWYRRHADIFTVDAKSLDEATRVRLLLHKLDAPSYEKYVNYILPQTPQEVKFDDAISTLKDLFGPQQSLFSTRYTCLKLTKDPKDDFATYAGRVNRECAKFKLAECNENQFKCLIFVCGLQSSEDAFIRLKLLDKIESDPNCTIQILAEECKRLLNLRHDTKMIENGSPVVHSVKQFLPSRQGQQKVNSKTNAQATHPEVIPRLPPSACWFCGEMHFIKDCPYRHHKCSRCKTIGHKEGYCNSSKRRSKRQRPSRANGRSTRQTVRSDAIFTVSSINCNQYRRYATVKVDDQPINFQVDSASDLTVINKETWQLIGEPELKPPSLIAHSASGDRIQLLGQRQCTYSFHDASAQGTFYVANTPSNLLGAEWIAKMGIYALMDCLPSTDPGQQAEINVSIADQTSNNIAKQLQRDYPHAFSDKLGLYKMSLATLQLKLGAKPVFRPKRPVPYAAQHAVDKELDRLESIGVISKVNYSDWAAPIVIVKKSNGSLRICADFSTGLNDALDLHQYPLPLPEDIFATLNGGRYFTHIDLADAYLQIKVDDQSRRLLTINTHRGLYQYNRLPFGVKSAPAIFQQIMDTTLAGLQGVVAYLDDVIVVGRSVEEHQHNLNAVFKRIADSGLHVRLDKCNFATTQITYLGYIIDKDGRRPDPSKIEAIQRMPAPKDVAQLRSFLGLLSYYGKFVKEMHVLRAPLDALLKKNTKFEWTKTCDDSFNKAKQMLASDLLLAHFDPRQEIVVAADASNYGIGAVILHRYPNGSEKAIAHASRSLLPAEKNYSQIEKEGLALIYAIQKFHKMLHGRKFTLLTDHKPLLAIFGSKKGIPVYTANRLQRWATILLGYDFSIQYRSTTSIGQADALSRLIASQPTIDEDRVIAAISVDADIQHVFINTVRALPVTADEIKEATTNDRLLQLIKTYIKEKWPKSINNPEIQCFYNRRDSLSMLNGCLLLAERVVIPKNLQQRVLRQLHHGHPGIVRMKALARSYAYWPGIDKDVEDAVRRCTRCSSAAKSPVKTTLATWPIPKEPWTRVHIDYAGPFEGTNFLVVVDAYSKWPEILTTNRTTSTTTIHLLRQIFARFGMPETLVSDNGTQFTSAEFKNFCLENGIQHIFSPPYHPQSNGQAERFVDTFKRSLLKLKGEGTLSEILQTFLLTYRTTPNPGLEGSKSPAELCLGRKLRTSLSLLKPTVPDKSLDINTTMERQFNRKHGARRRTFKVGDPVLVKTYQGQQRWANGQVLRRLGLVFYEVLVGKEKWIRHTNQLRIRFGEGDHNATDDMDTLFEMFDLKRPQSPIHSSTSLTDNAKESTTLTAQNVPQLRRSTRTRRAPRRLVIDPVQKSYRTRGTNS</sequence>
<feature type="compositionally biased region" description="Basic residues" evidence="9">
    <location>
        <begin position="1382"/>
        <end position="1391"/>
    </location>
</feature>
<feature type="domain" description="Reverse transcriptase" evidence="11">
    <location>
        <begin position="530"/>
        <end position="708"/>
    </location>
</feature>
<evidence type="ECO:0000259" key="10">
    <source>
        <dbReference type="PROSITE" id="PS50175"/>
    </source>
</evidence>
<dbReference type="Pfam" id="PF00078">
    <property type="entry name" value="RVT_1"/>
    <property type="match status" value="1"/>
</dbReference>
<gene>
    <name evidence="13" type="primary">Acey_s0330.g2707</name>
    <name evidence="13" type="ORF">Y032_0330g2707</name>
</gene>
<dbReference type="EMBL" id="JARK01001666">
    <property type="protein sequence ID" value="EYB83756.1"/>
    <property type="molecule type" value="Genomic_DNA"/>
</dbReference>